<dbReference type="InterPro" id="IPR050923">
    <property type="entry name" value="Cell_Proc_Reg/RNA_Proc"/>
</dbReference>
<feature type="region of interest" description="Disordered" evidence="1">
    <location>
        <begin position="210"/>
        <end position="231"/>
    </location>
</feature>
<dbReference type="Proteomes" id="UP000673447">
    <property type="component" value="Unassembled WGS sequence"/>
</dbReference>
<dbReference type="SMART" id="SM00240">
    <property type="entry name" value="FHA"/>
    <property type="match status" value="1"/>
</dbReference>
<dbReference type="InterPro" id="IPR008984">
    <property type="entry name" value="SMAD_FHA_dom_sf"/>
</dbReference>
<dbReference type="RefSeq" id="WP_210536926.1">
    <property type="nucleotide sequence ID" value="NZ_JAGKTC010000002.1"/>
</dbReference>
<dbReference type="PROSITE" id="PS50006">
    <property type="entry name" value="FHA_DOMAIN"/>
    <property type="match status" value="1"/>
</dbReference>
<dbReference type="InterPro" id="IPR000253">
    <property type="entry name" value="FHA_dom"/>
</dbReference>
<proteinExistence type="predicted"/>
<organism evidence="4 5">
    <name type="scientific">Pseudoxanthomonas helianthi</name>
    <dbReference type="NCBI Taxonomy" id="1453541"/>
    <lineage>
        <taxon>Bacteria</taxon>
        <taxon>Pseudomonadati</taxon>
        <taxon>Pseudomonadota</taxon>
        <taxon>Gammaproteobacteria</taxon>
        <taxon>Lysobacterales</taxon>
        <taxon>Lysobacteraceae</taxon>
        <taxon>Pseudoxanthomonas</taxon>
    </lineage>
</organism>
<name>A0A940X6J7_9GAMM</name>
<feature type="domain" description="FHA" evidence="3">
    <location>
        <begin position="136"/>
        <end position="185"/>
    </location>
</feature>
<dbReference type="CDD" id="cd00060">
    <property type="entry name" value="FHA"/>
    <property type="match status" value="1"/>
</dbReference>
<protein>
    <submittedName>
        <fullName evidence="4">FHA domain-containing protein</fullName>
    </submittedName>
</protein>
<dbReference type="AlphaFoldDB" id="A0A940X6J7"/>
<keyword evidence="5" id="KW-1185">Reference proteome</keyword>
<accession>A0A940X6J7</accession>
<dbReference type="Gene3D" id="2.60.200.20">
    <property type="match status" value="1"/>
</dbReference>
<sequence>MENLRLHLNGRDSGDWPLHDGVHRIVREANGTVGVGDDARGALLAQLCVDKRGLWLQVANGVRGIHVNGRSVRRVAMLRAGDALYLDGVELLVQGQAGNAVPLLEVGVDTTADTRMLLRGVGGPYHGRSIPLDRPRLVGRGREADVQVDEASVSERHARLERHGDRVLLRDLDSAEGSLVNGRRVRSAALSPGDQVVFGTQHRFVVEAPFAPSPPPETAAAAASPTPAPVRAPKASAKRWPWLLLAALLLAAALSALLLFGAG</sequence>
<gene>
    <name evidence="4" type="ORF">J5837_11815</name>
</gene>
<dbReference type="Pfam" id="PF00498">
    <property type="entry name" value="FHA"/>
    <property type="match status" value="1"/>
</dbReference>
<evidence type="ECO:0000256" key="1">
    <source>
        <dbReference type="SAM" id="MobiDB-lite"/>
    </source>
</evidence>
<comment type="caution">
    <text evidence="4">The sequence shown here is derived from an EMBL/GenBank/DDBJ whole genome shotgun (WGS) entry which is preliminary data.</text>
</comment>
<reference evidence="4" key="1">
    <citation type="journal article" date="2016" name="Int. J. Syst. Evol. Microbiol.">
        <title>Pseudoxanthomonas helianthi sp. nov., isolated from roots of Jerusalem artichoke (Helianthus tuberosus).</title>
        <authorList>
            <person name="Kittiwongwattana C."/>
            <person name="Thawai C."/>
        </authorList>
    </citation>
    <scope>NUCLEOTIDE SEQUENCE</scope>
    <source>
        <strain evidence="4">110414</strain>
    </source>
</reference>
<dbReference type="SUPFAM" id="SSF49879">
    <property type="entry name" value="SMAD/FHA domain"/>
    <property type="match status" value="2"/>
</dbReference>
<dbReference type="PANTHER" id="PTHR23308">
    <property type="entry name" value="NUCLEAR INHIBITOR OF PROTEIN PHOSPHATASE-1"/>
    <property type="match status" value="1"/>
</dbReference>
<evidence type="ECO:0000259" key="3">
    <source>
        <dbReference type="PROSITE" id="PS50006"/>
    </source>
</evidence>
<evidence type="ECO:0000256" key="2">
    <source>
        <dbReference type="SAM" id="Phobius"/>
    </source>
</evidence>
<evidence type="ECO:0000313" key="5">
    <source>
        <dbReference type="Proteomes" id="UP000673447"/>
    </source>
</evidence>
<feature type="transmembrane region" description="Helical" evidence="2">
    <location>
        <begin position="240"/>
        <end position="262"/>
    </location>
</feature>
<reference evidence="4" key="2">
    <citation type="submission" date="2021-03" db="EMBL/GenBank/DDBJ databases">
        <authorList>
            <person name="Cao W."/>
        </authorList>
    </citation>
    <scope>NUCLEOTIDE SEQUENCE</scope>
    <source>
        <strain evidence="4">110414</strain>
    </source>
</reference>
<keyword evidence="2" id="KW-1133">Transmembrane helix</keyword>
<evidence type="ECO:0000313" key="4">
    <source>
        <dbReference type="EMBL" id="MBP3985093.1"/>
    </source>
</evidence>
<keyword evidence="2" id="KW-0472">Membrane</keyword>
<keyword evidence="2" id="KW-0812">Transmembrane</keyword>
<dbReference type="EMBL" id="JAGKTC010000002">
    <property type="protein sequence ID" value="MBP3985093.1"/>
    <property type="molecule type" value="Genomic_DNA"/>
</dbReference>